<comment type="cofactor">
    <cofactor evidence="9">
        <name>[2Fe-2S] cluster</name>
        <dbReference type="ChEBI" id="CHEBI:190135"/>
    </cofactor>
</comment>
<dbReference type="EMBL" id="JGYG01000004">
    <property type="protein sequence ID" value="KFI29992.1"/>
    <property type="molecule type" value="Genomic_DNA"/>
</dbReference>
<dbReference type="InterPro" id="IPR017938">
    <property type="entry name" value="Riboflavin_synthase-like_b-brl"/>
</dbReference>
<reference evidence="12 13" key="1">
    <citation type="submission" date="2014-03" db="EMBL/GenBank/DDBJ databases">
        <title>Genome of Haematobacter massiliensis CCUG 47968.</title>
        <authorList>
            <person name="Wang D."/>
            <person name="Wang G."/>
        </authorList>
    </citation>
    <scope>NUCLEOTIDE SEQUENCE [LARGE SCALE GENOMIC DNA]</scope>
    <source>
        <strain evidence="12 13">CCUG 47968</strain>
    </source>
</reference>
<dbReference type="PRINTS" id="PR00371">
    <property type="entry name" value="FPNCR"/>
</dbReference>
<dbReference type="OrthoDB" id="9796486at2"/>
<dbReference type="PRINTS" id="PR00406">
    <property type="entry name" value="CYTB5RDTASE"/>
</dbReference>
<keyword evidence="13" id="KW-1185">Reference proteome</keyword>
<dbReference type="GO" id="GO:0010124">
    <property type="term" value="P:phenylacetate catabolic process"/>
    <property type="evidence" value="ECO:0007669"/>
    <property type="project" value="InterPro"/>
</dbReference>
<dbReference type="PANTHER" id="PTHR47354:SF8">
    <property type="entry name" value="1,2-PHENYLACETYL-COA EPOXIDASE, SUBUNIT E"/>
    <property type="match status" value="1"/>
</dbReference>
<evidence type="ECO:0000259" key="10">
    <source>
        <dbReference type="PROSITE" id="PS51085"/>
    </source>
</evidence>
<keyword evidence="7" id="KW-0408">Iron</keyword>
<dbReference type="GO" id="GO:0050660">
    <property type="term" value="F:flavin adenine dinucleotide binding"/>
    <property type="evidence" value="ECO:0007669"/>
    <property type="project" value="TreeGrafter"/>
</dbReference>
<dbReference type="SUPFAM" id="SSF52343">
    <property type="entry name" value="Ferredoxin reductase-like, C-terminal NADP-linked domain"/>
    <property type="match status" value="1"/>
</dbReference>
<proteinExistence type="predicted"/>
<evidence type="ECO:0000256" key="3">
    <source>
        <dbReference type="ARBA" id="ARBA00022714"/>
    </source>
</evidence>
<dbReference type="GO" id="GO:0016491">
    <property type="term" value="F:oxidoreductase activity"/>
    <property type="evidence" value="ECO:0007669"/>
    <property type="project" value="UniProtKB-KW"/>
</dbReference>
<evidence type="ECO:0000256" key="4">
    <source>
        <dbReference type="ARBA" id="ARBA00022723"/>
    </source>
</evidence>
<dbReference type="InterPro" id="IPR001433">
    <property type="entry name" value="OxRdtase_FAD/NAD-bd"/>
</dbReference>
<evidence type="ECO:0000313" key="13">
    <source>
        <dbReference type="Proteomes" id="UP000028826"/>
    </source>
</evidence>
<dbReference type="PANTHER" id="PTHR47354">
    <property type="entry name" value="NADH OXIDOREDUCTASE HCR"/>
    <property type="match status" value="1"/>
</dbReference>
<evidence type="ECO:0000256" key="2">
    <source>
        <dbReference type="ARBA" id="ARBA00022630"/>
    </source>
</evidence>
<name>A0A086Y6U2_9RHOB</name>
<dbReference type="Gene3D" id="2.40.30.10">
    <property type="entry name" value="Translation factors"/>
    <property type="match status" value="1"/>
</dbReference>
<keyword evidence="3" id="KW-0001">2Fe-2S</keyword>
<dbReference type="Pfam" id="PF00175">
    <property type="entry name" value="NAD_binding_1"/>
    <property type="match status" value="1"/>
</dbReference>
<dbReference type="InterPro" id="IPR006058">
    <property type="entry name" value="2Fe2S_fd_BS"/>
</dbReference>
<dbReference type="InterPro" id="IPR011884">
    <property type="entry name" value="PaaE"/>
</dbReference>
<evidence type="ECO:0000256" key="8">
    <source>
        <dbReference type="ARBA" id="ARBA00023014"/>
    </source>
</evidence>
<protein>
    <submittedName>
        <fullName evidence="12">Phenylacetic acid degradation protein</fullName>
    </submittedName>
</protein>
<evidence type="ECO:0000256" key="7">
    <source>
        <dbReference type="ARBA" id="ARBA00023004"/>
    </source>
</evidence>
<evidence type="ECO:0000313" key="12">
    <source>
        <dbReference type="EMBL" id="KFI29992.1"/>
    </source>
</evidence>
<dbReference type="GO" id="GO:0051537">
    <property type="term" value="F:2 iron, 2 sulfur cluster binding"/>
    <property type="evidence" value="ECO:0007669"/>
    <property type="project" value="UniProtKB-KW"/>
</dbReference>
<dbReference type="InterPro" id="IPR017927">
    <property type="entry name" value="FAD-bd_FR_type"/>
</dbReference>
<dbReference type="Proteomes" id="UP000028826">
    <property type="component" value="Unassembled WGS sequence"/>
</dbReference>
<feature type="domain" description="FAD-binding FR-type" evidence="11">
    <location>
        <begin position="2"/>
        <end position="106"/>
    </location>
</feature>
<dbReference type="PROSITE" id="PS51085">
    <property type="entry name" value="2FE2S_FER_2"/>
    <property type="match status" value="1"/>
</dbReference>
<dbReference type="Pfam" id="PF00970">
    <property type="entry name" value="FAD_binding_6"/>
    <property type="match status" value="1"/>
</dbReference>
<dbReference type="PROSITE" id="PS00197">
    <property type="entry name" value="2FE2S_FER_1"/>
    <property type="match status" value="1"/>
</dbReference>
<keyword evidence="8" id="KW-0411">Iron-sulfur</keyword>
<dbReference type="InterPro" id="IPR012675">
    <property type="entry name" value="Beta-grasp_dom_sf"/>
</dbReference>
<dbReference type="InterPro" id="IPR050415">
    <property type="entry name" value="MRET"/>
</dbReference>
<dbReference type="RefSeq" id="WP_035709873.1">
    <property type="nucleotide sequence ID" value="NZ_JGYG01000004.1"/>
</dbReference>
<dbReference type="eggNOG" id="COG1018">
    <property type="taxonomic scope" value="Bacteria"/>
</dbReference>
<dbReference type="InterPro" id="IPR039261">
    <property type="entry name" value="FNR_nucleotide-bd"/>
</dbReference>
<evidence type="ECO:0000256" key="6">
    <source>
        <dbReference type="ARBA" id="ARBA00023002"/>
    </source>
</evidence>
<keyword evidence="2" id="KW-0285">Flavoprotein</keyword>
<keyword evidence="6" id="KW-0560">Oxidoreductase</keyword>
<evidence type="ECO:0000256" key="9">
    <source>
        <dbReference type="ARBA" id="ARBA00034078"/>
    </source>
</evidence>
<comment type="caution">
    <text evidence="12">The sequence shown here is derived from an EMBL/GenBank/DDBJ whole genome shotgun (WGS) entry which is preliminary data.</text>
</comment>
<dbReference type="InterPro" id="IPR036010">
    <property type="entry name" value="2Fe-2S_ferredoxin-like_sf"/>
</dbReference>
<dbReference type="InterPro" id="IPR008333">
    <property type="entry name" value="Cbr1-like_FAD-bd_dom"/>
</dbReference>
<evidence type="ECO:0000256" key="5">
    <source>
        <dbReference type="ARBA" id="ARBA00022827"/>
    </source>
</evidence>
<organism evidence="12 13">
    <name type="scientific">Haematobacter massiliensis</name>
    <dbReference type="NCBI Taxonomy" id="195105"/>
    <lineage>
        <taxon>Bacteria</taxon>
        <taxon>Pseudomonadati</taxon>
        <taxon>Pseudomonadota</taxon>
        <taxon>Alphaproteobacteria</taxon>
        <taxon>Rhodobacterales</taxon>
        <taxon>Paracoccaceae</taxon>
        <taxon>Haematobacter</taxon>
    </lineage>
</organism>
<dbReference type="AlphaFoldDB" id="A0A086Y6U2"/>
<comment type="cofactor">
    <cofactor evidence="1">
        <name>FAD</name>
        <dbReference type="ChEBI" id="CHEBI:57692"/>
    </cofactor>
</comment>
<gene>
    <name evidence="12" type="ORF">CN97_14730</name>
</gene>
<sequence>MARFHPLTVTDVRRETRDAVVVTLRPREEDRALFDFTQGQYLTFRHDFDGEELRRSYSICAGRDEGCLKVGIKRVDGGAFSTWANEMLGVGDQIEAMPPMGRFFTELNPQASRQYLGFAGGSGITPLLSIIKTVLAREPGSKFTLVYSNRQINTIMFREELEDLKNLYLGRLSIIHVLEQEGQEIDLFTGRIDAEKMRGLFTHWLDASAIDTAFICGPEPVMLAIADSLRAQGLRDDQIKFELFASGQPGRAKARAVSRVAINPGAGTQATVTLDGATRTFEMPRQGQTILDAAIAAQMDAPYACKAGVCSTCRCKVLEGEVEMAVNHALEDYEVRAGYVLSCQATPISDRVVVTYDE</sequence>
<dbReference type="InterPro" id="IPR001041">
    <property type="entry name" value="2Fe-2S_ferredoxin-type"/>
</dbReference>
<evidence type="ECO:0000256" key="1">
    <source>
        <dbReference type="ARBA" id="ARBA00001974"/>
    </source>
</evidence>
<dbReference type="Gene3D" id="3.40.50.80">
    <property type="entry name" value="Nucleotide-binding domain of ferredoxin-NADP reductase (FNR) module"/>
    <property type="match status" value="1"/>
</dbReference>
<dbReference type="CDD" id="cd06214">
    <property type="entry name" value="PA_degradation_oxidoreductase_like"/>
    <property type="match status" value="1"/>
</dbReference>
<keyword evidence="4" id="KW-0479">Metal-binding</keyword>
<dbReference type="Gene3D" id="3.10.20.30">
    <property type="match status" value="1"/>
</dbReference>
<dbReference type="STRING" id="195105.CN97_14730"/>
<dbReference type="CDD" id="cd00207">
    <property type="entry name" value="fer2"/>
    <property type="match status" value="1"/>
</dbReference>
<dbReference type="NCBIfam" id="TIGR02160">
    <property type="entry name" value="PA_CoA_Oxy5"/>
    <property type="match status" value="1"/>
</dbReference>
<dbReference type="GO" id="GO:0046872">
    <property type="term" value="F:metal ion binding"/>
    <property type="evidence" value="ECO:0007669"/>
    <property type="project" value="UniProtKB-KW"/>
</dbReference>
<dbReference type="SUPFAM" id="SSF54292">
    <property type="entry name" value="2Fe-2S ferredoxin-like"/>
    <property type="match status" value="1"/>
</dbReference>
<feature type="domain" description="2Fe-2S ferredoxin-type" evidence="10">
    <location>
        <begin position="268"/>
        <end position="358"/>
    </location>
</feature>
<keyword evidence="5" id="KW-0274">FAD</keyword>
<dbReference type="Pfam" id="PF00111">
    <property type="entry name" value="Fer2"/>
    <property type="match status" value="1"/>
</dbReference>
<dbReference type="PROSITE" id="PS51384">
    <property type="entry name" value="FAD_FR"/>
    <property type="match status" value="1"/>
</dbReference>
<evidence type="ECO:0000259" key="11">
    <source>
        <dbReference type="PROSITE" id="PS51384"/>
    </source>
</evidence>
<accession>A0A086Y6U2</accession>
<dbReference type="InterPro" id="IPR001709">
    <property type="entry name" value="Flavoprot_Pyr_Nucl_cyt_Rdtase"/>
</dbReference>
<dbReference type="SUPFAM" id="SSF63380">
    <property type="entry name" value="Riboflavin synthase domain-like"/>
    <property type="match status" value="1"/>
</dbReference>